<reference evidence="10 11" key="1">
    <citation type="submission" date="2016-03" db="EMBL/GenBank/DDBJ databases">
        <title>Whole genome sequencing of Grifola frondosa 9006-11.</title>
        <authorList>
            <person name="Min B."/>
            <person name="Park H."/>
            <person name="Kim J.-G."/>
            <person name="Cho H."/>
            <person name="Oh Y.-L."/>
            <person name="Kong W.-S."/>
            <person name="Choi I.-G."/>
        </authorList>
    </citation>
    <scope>NUCLEOTIDE SEQUENCE [LARGE SCALE GENOMIC DNA]</scope>
    <source>
        <strain evidence="10 11">9006-11</strain>
    </source>
</reference>
<protein>
    <recommendedName>
        <fullName evidence="1">non-specific serine/threonine protein kinase</fullName>
        <ecNumber evidence="1">2.7.11.1</ecNumber>
    </recommendedName>
</protein>
<accession>A0A1C7M5C8</accession>
<keyword evidence="3" id="KW-0808">Transferase</keyword>
<dbReference type="EC" id="2.7.11.1" evidence="1"/>
<proteinExistence type="predicted"/>
<dbReference type="SUPFAM" id="SSF56112">
    <property type="entry name" value="Protein kinase-like (PK-like)"/>
    <property type="match status" value="1"/>
</dbReference>
<dbReference type="Gene3D" id="1.10.510.10">
    <property type="entry name" value="Transferase(Phosphotransferase) domain 1"/>
    <property type="match status" value="1"/>
</dbReference>
<dbReference type="GO" id="GO:0000245">
    <property type="term" value="P:spliceosomal complex assembly"/>
    <property type="evidence" value="ECO:0007669"/>
    <property type="project" value="TreeGrafter"/>
</dbReference>
<dbReference type="EMBL" id="LUGG01000011">
    <property type="protein sequence ID" value="OBZ71559.1"/>
    <property type="molecule type" value="Genomic_DNA"/>
</dbReference>
<keyword evidence="6" id="KW-0067">ATP-binding</keyword>
<dbReference type="PANTHER" id="PTHR47634">
    <property type="entry name" value="PROTEIN KINASE DOMAIN-CONTAINING PROTEIN-RELATED"/>
    <property type="match status" value="1"/>
</dbReference>
<keyword evidence="2" id="KW-0723">Serine/threonine-protein kinase</keyword>
<evidence type="ECO:0000313" key="11">
    <source>
        <dbReference type="Proteomes" id="UP000092993"/>
    </source>
</evidence>
<evidence type="ECO:0000256" key="8">
    <source>
        <dbReference type="ARBA" id="ARBA00048679"/>
    </source>
</evidence>
<evidence type="ECO:0000256" key="6">
    <source>
        <dbReference type="ARBA" id="ARBA00022840"/>
    </source>
</evidence>
<evidence type="ECO:0000256" key="5">
    <source>
        <dbReference type="ARBA" id="ARBA00022777"/>
    </source>
</evidence>
<dbReference type="PROSITE" id="PS50011">
    <property type="entry name" value="PROTEIN_KINASE_DOM"/>
    <property type="match status" value="1"/>
</dbReference>
<keyword evidence="11" id="KW-1185">Reference proteome</keyword>
<sequence>MSLASSVEDRPPLHYPAKREELLAYDRYKLTLPIATGGRSTVWLADDIVTGDSVALKFACVDTSEEARQSINEPAVMQHVRSTNPYHRGRRHVLIMSDHFKIKGPYGNHTCLALELHALSVPALQVQLDGRLHRAEIKRFAEQILLGLDYLHSHCGIVHSGLKMSNLMFISPDYRKMAHPSQWLQVTSIIICGFGSACWKERAAEGVVRSIAFRPPEDYIRVHVIFQFMCVDELFSPSQKETWSQDDDHLGQMINMFGEFPPEFLARGKDTNKYFNESGQLLRGPTLDPMPLAKVVKERCYMEEEDDPEMFIDFLSKMLRLVPEERSSARQLLGHPWLD</sequence>
<dbReference type="OrthoDB" id="5979581at2759"/>
<evidence type="ECO:0000256" key="7">
    <source>
        <dbReference type="ARBA" id="ARBA00047899"/>
    </source>
</evidence>
<comment type="catalytic activity">
    <reaction evidence="8">
        <text>L-seryl-[protein] + ATP = O-phospho-L-seryl-[protein] + ADP + H(+)</text>
        <dbReference type="Rhea" id="RHEA:17989"/>
        <dbReference type="Rhea" id="RHEA-COMP:9863"/>
        <dbReference type="Rhea" id="RHEA-COMP:11604"/>
        <dbReference type="ChEBI" id="CHEBI:15378"/>
        <dbReference type="ChEBI" id="CHEBI:29999"/>
        <dbReference type="ChEBI" id="CHEBI:30616"/>
        <dbReference type="ChEBI" id="CHEBI:83421"/>
        <dbReference type="ChEBI" id="CHEBI:456216"/>
        <dbReference type="EC" id="2.7.11.1"/>
    </reaction>
</comment>
<name>A0A1C7M5C8_GRIFR</name>
<dbReference type="InterPro" id="IPR000719">
    <property type="entry name" value="Prot_kinase_dom"/>
</dbReference>
<dbReference type="GO" id="GO:0004674">
    <property type="term" value="F:protein serine/threonine kinase activity"/>
    <property type="evidence" value="ECO:0007669"/>
    <property type="project" value="UniProtKB-KW"/>
</dbReference>
<dbReference type="InterPro" id="IPR011009">
    <property type="entry name" value="Kinase-like_dom_sf"/>
</dbReference>
<dbReference type="GO" id="GO:0050684">
    <property type="term" value="P:regulation of mRNA processing"/>
    <property type="evidence" value="ECO:0007669"/>
    <property type="project" value="TreeGrafter"/>
</dbReference>
<dbReference type="Gene3D" id="3.30.200.20">
    <property type="entry name" value="Phosphorylase Kinase, domain 1"/>
    <property type="match status" value="1"/>
</dbReference>
<gene>
    <name evidence="10" type="primary">SRPK_3</name>
    <name evidence="10" type="ORF">A0H81_08502</name>
</gene>
<dbReference type="PANTHER" id="PTHR47634:SF9">
    <property type="entry name" value="PROTEIN KINASE DOMAIN-CONTAINING PROTEIN-RELATED"/>
    <property type="match status" value="1"/>
</dbReference>
<feature type="domain" description="Protein kinase" evidence="9">
    <location>
        <begin position="28"/>
        <end position="338"/>
    </location>
</feature>
<evidence type="ECO:0000259" key="9">
    <source>
        <dbReference type="PROSITE" id="PS50011"/>
    </source>
</evidence>
<comment type="catalytic activity">
    <reaction evidence="7">
        <text>L-threonyl-[protein] + ATP = O-phospho-L-threonyl-[protein] + ADP + H(+)</text>
        <dbReference type="Rhea" id="RHEA:46608"/>
        <dbReference type="Rhea" id="RHEA-COMP:11060"/>
        <dbReference type="Rhea" id="RHEA-COMP:11605"/>
        <dbReference type="ChEBI" id="CHEBI:15378"/>
        <dbReference type="ChEBI" id="CHEBI:30013"/>
        <dbReference type="ChEBI" id="CHEBI:30616"/>
        <dbReference type="ChEBI" id="CHEBI:61977"/>
        <dbReference type="ChEBI" id="CHEBI:456216"/>
        <dbReference type="EC" id="2.7.11.1"/>
    </reaction>
</comment>
<evidence type="ECO:0000256" key="3">
    <source>
        <dbReference type="ARBA" id="ARBA00022679"/>
    </source>
</evidence>
<comment type="caution">
    <text evidence="10">The sequence shown here is derived from an EMBL/GenBank/DDBJ whole genome shotgun (WGS) entry which is preliminary data.</text>
</comment>
<dbReference type="Proteomes" id="UP000092993">
    <property type="component" value="Unassembled WGS sequence"/>
</dbReference>
<dbReference type="Pfam" id="PF00069">
    <property type="entry name" value="Pkinase"/>
    <property type="match status" value="1"/>
</dbReference>
<keyword evidence="5 10" id="KW-0418">Kinase</keyword>
<evidence type="ECO:0000256" key="4">
    <source>
        <dbReference type="ARBA" id="ARBA00022741"/>
    </source>
</evidence>
<organism evidence="10 11">
    <name type="scientific">Grifola frondosa</name>
    <name type="common">Maitake</name>
    <name type="synonym">Polyporus frondosus</name>
    <dbReference type="NCBI Taxonomy" id="5627"/>
    <lineage>
        <taxon>Eukaryota</taxon>
        <taxon>Fungi</taxon>
        <taxon>Dikarya</taxon>
        <taxon>Basidiomycota</taxon>
        <taxon>Agaricomycotina</taxon>
        <taxon>Agaricomycetes</taxon>
        <taxon>Polyporales</taxon>
        <taxon>Grifolaceae</taxon>
        <taxon>Grifola</taxon>
    </lineage>
</organism>
<dbReference type="SMART" id="SM00220">
    <property type="entry name" value="S_TKc"/>
    <property type="match status" value="1"/>
</dbReference>
<evidence type="ECO:0000256" key="2">
    <source>
        <dbReference type="ARBA" id="ARBA00022527"/>
    </source>
</evidence>
<dbReference type="AlphaFoldDB" id="A0A1C7M5C8"/>
<dbReference type="GO" id="GO:0005524">
    <property type="term" value="F:ATP binding"/>
    <property type="evidence" value="ECO:0007669"/>
    <property type="project" value="UniProtKB-KW"/>
</dbReference>
<dbReference type="InterPro" id="IPR051334">
    <property type="entry name" value="SRPK"/>
</dbReference>
<dbReference type="STRING" id="5627.A0A1C7M5C8"/>
<evidence type="ECO:0000313" key="10">
    <source>
        <dbReference type="EMBL" id="OBZ71559.1"/>
    </source>
</evidence>
<evidence type="ECO:0000256" key="1">
    <source>
        <dbReference type="ARBA" id="ARBA00012513"/>
    </source>
</evidence>
<keyword evidence="4" id="KW-0547">Nucleotide-binding</keyword>